<organism evidence="3 4">
    <name type="scientific">Meganyctiphanes norvegica</name>
    <name type="common">Northern krill</name>
    <name type="synonym">Thysanopoda norvegica</name>
    <dbReference type="NCBI Taxonomy" id="48144"/>
    <lineage>
        <taxon>Eukaryota</taxon>
        <taxon>Metazoa</taxon>
        <taxon>Ecdysozoa</taxon>
        <taxon>Arthropoda</taxon>
        <taxon>Crustacea</taxon>
        <taxon>Multicrustacea</taxon>
        <taxon>Malacostraca</taxon>
        <taxon>Eumalacostraca</taxon>
        <taxon>Eucarida</taxon>
        <taxon>Euphausiacea</taxon>
        <taxon>Euphausiidae</taxon>
        <taxon>Meganyctiphanes</taxon>
    </lineage>
</organism>
<dbReference type="Proteomes" id="UP001497623">
    <property type="component" value="Unassembled WGS sequence"/>
</dbReference>
<gene>
    <name evidence="3" type="ORF">MNOR_LOCUS17814</name>
</gene>
<reference evidence="3 4" key="1">
    <citation type="submission" date="2024-05" db="EMBL/GenBank/DDBJ databases">
        <authorList>
            <person name="Wallberg A."/>
        </authorList>
    </citation>
    <scope>NUCLEOTIDE SEQUENCE [LARGE SCALE GENOMIC DNA]</scope>
</reference>
<comment type="caution">
    <text evidence="3">The sequence shown here is derived from an EMBL/GenBank/DDBJ whole genome shotgun (WGS) entry which is preliminary data.</text>
</comment>
<feature type="non-terminal residue" evidence="3">
    <location>
        <position position="139"/>
    </location>
</feature>
<accession>A0AAV2QW26</accession>
<protein>
    <submittedName>
        <fullName evidence="3">Uncharacterized protein</fullName>
    </submittedName>
</protein>
<evidence type="ECO:0000313" key="4">
    <source>
        <dbReference type="Proteomes" id="UP001497623"/>
    </source>
</evidence>
<name>A0AAV2QW26_MEGNR</name>
<keyword evidence="1" id="KW-0175">Coiled coil</keyword>
<evidence type="ECO:0000256" key="2">
    <source>
        <dbReference type="SAM" id="MobiDB-lite"/>
    </source>
</evidence>
<sequence>MSWLGVNLNDSLNSFKGQLSNFTKEVLTEGYEEVDESSSEVLVPRDKIKELETQLQLQKYELDEAARLRVELEERLHAADLHAAHQAQALRQQLHAKEAELSNLKTSWGWDEANEDHNDAAHPRLSRPRPSPPSADGNQ</sequence>
<dbReference type="SUPFAM" id="SSF103652">
    <property type="entry name" value="G protein-binding domain"/>
    <property type="match status" value="1"/>
</dbReference>
<proteinExistence type="predicted"/>
<keyword evidence="4" id="KW-1185">Reference proteome</keyword>
<evidence type="ECO:0000256" key="1">
    <source>
        <dbReference type="SAM" id="Coils"/>
    </source>
</evidence>
<feature type="coiled-coil region" evidence="1">
    <location>
        <begin position="48"/>
        <end position="107"/>
    </location>
</feature>
<dbReference type="AlphaFoldDB" id="A0AAV2QW26"/>
<dbReference type="EMBL" id="CAXKWB010012434">
    <property type="protein sequence ID" value="CAL4104605.1"/>
    <property type="molecule type" value="Genomic_DNA"/>
</dbReference>
<evidence type="ECO:0000313" key="3">
    <source>
        <dbReference type="EMBL" id="CAL4104605.1"/>
    </source>
</evidence>
<feature type="region of interest" description="Disordered" evidence="2">
    <location>
        <begin position="107"/>
        <end position="139"/>
    </location>
</feature>